<evidence type="ECO:0000313" key="2">
    <source>
        <dbReference type="Proteomes" id="UP000245368"/>
    </source>
</evidence>
<dbReference type="Pfam" id="PF12787">
    <property type="entry name" value="EcsC"/>
    <property type="match status" value="1"/>
</dbReference>
<dbReference type="EMBL" id="CP029494">
    <property type="protein sequence ID" value="AWN22137.1"/>
    <property type="molecule type" value="Genomic_DNA"/>
</dbReference>
<evidence type="ECO:0000313" key="1">
    <source>
        <dbReference type="EMBL" id="AWN22137.1"/>
    </source>
</evidence>
<sequence>MLPCCMASIPGELPDEGSFSVQQVVGKVVSTVATRRGSSIRSVVASERAKNPEWTNAELARMFILRRAFYSGVSGGVTSLGGLITLPVTLPVSLASSLAFQAEIMLTVAHIYGHDLEHEDRYLDFLLLFLGNNVHEVMKHLGIVAGTRVTRQVVDRVFTREVMQMTWKVVGKNVLTKAGSKSTFSLMRAVPFVAAPIGFAFDYAAARAVGKAALLFYANEDALNLESLKTTPRLQKPSLSNPRHEA</sequence>
<keyword evidence="2" id="KW-1185">Reference proteome</keyword>
<dbReference type="InterPro" id="IPR024787">
    <property type="entry name" value="EcsC"/>
</dbReference>
<dbReference type="AlphaFoldDB" id="A0A2Z3JAK5"/>
<organism evidence="1 2">
    <name type="scientific">Deinococcus irradiatisoli</name>
    <dbReference type="NCBI Taxonomy" id="2202254"/>
    <lineage>
        <taxon>Bacteria</taxon>
        <taxon>Thermotogati</taxon>
        <taxon>Deinococcota</taxon>
        <taxon>Deinococci</taxon>
        <taxon>Deinococcales</taxon>
        <taxon>Deinococcaceae</taxon>
        <taxon>Deinococcus</taxon>
    </lineage>
</organism>
<reference evidence="1 2" key="1">
    <citation type="submission" date="2018-05" db="EMBL/GenBank/DDBJ databases">
        <title>Complete Genome Sequence of Deinococcus sp. strain 17bor-2.</title>
        <authorList>
            <person name="Srinivasan S."/>
        </authorList>
    </citation>
    <scope>NUCLEOTIDE SEQUENCE [LARGE SCALE GENOMIC DNA]</scope>
    <source>
        <strain evidence="1 2">17bor-2</strain>
    </source>
</reference>
<gene>
    <name evidence="1" type="ORF">DKM44_01850</name>
</gene>
<protein>
    <recommendedName>
        <fullName evidence="3">EcsC family protein</fullName>
    </recommendedName>
</protein>
<dbReference type="KEGG" id="dez:DKM44_01850"/>
<proteinExistence type="predicted"/>
<evidence type="ECO:0008006" key="3">
    <source>
        <dbReference type="Google" id="ProtNLM"/>
    </source>
</evidence>
<accession>A0A2Z3JAK5</accession>
<name>A0A2Z3JAK5_9DEIO</name>
<dbReference type="Proteomes" id="UP000245368">
    <property type="component" value="Chromosome"/>
</dbReference>